<dbReference type="SMART" id="SM00642">
    <property type="entry name" value="Aamy"/>
    <property type="match status" value="1"/>
</dbReference>
<dbReference type="CDD" id="cd11355">
    <property type="entry name" value="AmyAc_Sucrose_phosphorylase"/>
    <property type="match status" value="1"/>
</dbReference>
<dbReference type="InterPro" id="IPR022527">
    <property type="entry name" value="Sucrose_phospho"/>
</dbReference>
<feature type="binding site" evidence="6">
    <location>
        <position position="85"/>
    </location>
    <ligand>
        <name>substrate</name>
    </ligand>
</feature>
<keyword evidence="2 4" id="KW-0328">Glycosyltransferase</keyword>
<dbReference type="EC" id="2.4.1.329" evidence="4"/>
<comment type="caution">
    <text evidence="8">The sequence shown here is derived from an EMBL/GenBank/DDBJ whole genome shotgun (WGS) entry which is preliminary data.</text>
</comment>
<evidence type="ECO:0000256" key="3">
    <source>
        <dbReference type="ARBA" id="ARBA00022679"/>
    </source>
</evidence>
<dbReference type="Pfam" id="PF00128">
    <property type="entry name" value="Alpha-amylase"/>
    <property type="match status" value="1"/>
</dbReference>
<evidence type="ECO:0000256" key="4">
    <source>
        <dbReference type="PIRNR" id="PIRNR003059"/>
    </source>
</evidence>
<feature type="binding site" evidence="6">
    <location>
        <begin position="189"/>
        <end position="191"/>
    </location>
    <ligand>
        <name>substrate</name>
    </ligand>
</feature>
<protein>
    <recommendedName>
        <fullName evidence="4">Sucrose 6(F)-phosphate phosphorylase</fullName>
        <ecNumber evidence="4">2.4.1.329</ecNumber>
    </recommendedName>
</protein>
<dbReference type="PANTHER" id="PTHR38784:SF1">
    <property type="entry name" value="SUCROSE PHOSPHORYLASE"/>
    <property type="match status" value="1"/>
</dbReference>
<name>A0A4U8Q130_9FIRM</name>
<comment type="catalytic activity">
    <reaction evidence="4">
        <text>sucrose 6(F)-phosphate + phosphate = beta-D-fructose 6-phosphate + alpha-D-glucose 1-phosphate</text>
        <dbReference type="Rhea" id="RHEA:38863"/>
        <dbReference type="ChEBI" id="CHEBI:43474"/>
        <dbReference type="ChEBI" id="CHEBI:57634"/>
        <dbReference type="ChEBI" id="CHEBI:57723"/>
        <dbReference type="ChEBI" id="CHEBI:58601"/>
        <dbReference type="EC" id="2.4.1.329"/>
    </reaction>
</comment>
<keyword evidence="3 4" id="KW-0808">Transferase</keyword>
<dbReference type="GO" id="GO:0004645">
    <property type="term" value="F:1,4-alpha-oligoglucan phosphorylase activity"/>
    <property type="evidence" value="ECO:0007669"/>
    <property type="project" value="UniProtKB-UniRule"/>
</dbReference>
<dbReference type="InterPro" id="IPR016377">
    <property type="entry name" value="Sucrose_GGa_phosphorylase-rel"/>
</dbReference>
<dbReference type="Gene3D" id="3.90.400.10">
    <property type="entry name" value="Oligo-1,6-glucosidase, Domain 2"/>
    <property type="match status" value="1"/>
</dbReference>
<evidence type="ECO:0000259" key="7">
    <source>
        <dbReference type="SMART" id="SM00642"/>
    </source>
</evidence>
<dbReference type="InterPro" id="IPR006047">
    <property type="entry name" value="GH13_cat_dom"/>
</dbReference>
<dbReference type="PANTHER" id="PTHR38784">
    <property type="entry name" value="SUCROSE PHOSPHORYLASE"/>
    <property type="match status" value="1"/>
</dbReference>
<dbReference type="InterPro" id="IPR045857">
    <property type="entry name" value="O16G_dom_2"/>
</dbReference>
<dbReference type="SUPFAM" id="SSF51445">
    <property type="entry name" value="(Trans)glycosidases"/>
    <property type="match status" value="1"/>
</dbReference>
<evidence type="ECO:0000256" key="1">
    <source>
        <dbReference type="ARBA" id="ARBA00008452"/>
    </source>
</evidence>
<dbReference type="PIRSF" id="PIRSF003059">
    <property type="entry name" value="Sucrose_phosphorylase"/>
    <property type="match status" value="1"/>
</dbReference>
<evidence type="ECO:0000313" key="9">
    <source>
        <dbReference type="Proteomes" id="UP000306509"/>
    </source>
</evidence>
<gene>
    <name evidence="8" type="ORF">DSM106044_04876</name>
</gene>
<feature type="active site" description="Nucleophile" evidence="5">
    <location>
        <position position="191"/>
    </location>
</feature>
<accession>A0A4U8Q130</accession>
<dbReference type="RefSeq" id="WP_201278814.1">
    <property type="nucleotide sequence ID" value="NZ_QGQD01000097.1"/>
</dbReference>
<feature type="active site" description="Proton donor" evidence="5">
    <location>
        <position position="232"/>
    </location>
</feature>
<dbReference type="AlphaFoldDB" id="A0A4U8Q130"/>
<evidence type="ECO:0000256" key="2">
    <source>
        <dbReference type="ARBA" id="ARBA00022676"/>
    </source>
</evidence>
<organism evidence="8 9">
    <name type="scientific">Robinsoniella peoriensis</name>
    <dbReference type="NCBI Taxonomy" id="180332"/>
    <lineage>
        <taxon>Bacteria</taxon>
        <taxon>Bacillati</taxon>
        <taxon>Bacillota</taxon>
        <taxon>Clostridia</taxon>
        <taxon>Lachnospirales</taxon>
        <taxon>Lachnospiraceae</taxon>
        <taxon>Robinsoniella</taxon>
    </lineage>
</organism>
<keyword evidence="9" id="KW-1185">Reference proteome</keyword>
<dbReference type="Gene3D" id="3.20.20.80">
    <property type="entry name" value="Glycosidases"/>
    <property type="match status" value="1"/>
</dbReference>
<dbReference type="Proteomes" id="UP000306509">
    <property type="component" value="Unassembled WGS sequence"/>
</dbReference>
<evidence type="ECO:0000256" key="6">
    <source>
        <dbReference type="PIRSR" id="PIRSR003059-2"/>
    </source>
</evidence>
<dbReference type="GO" id="GO:0005975">
    <property type="term" value="P:carbohydrate metabolic process"/>
    <property type="evidence" value="ECO:0007669"/>
    <property type="project" value="InterPro"/>
</dbReference>
<dbReference type="InterPro" id="IPR017853">
    <property type="entry name" value="GH"/>
</dbReference>
<feature type="binding site" evidence="6">
    <location>
        <position position="390"/>
    </location>
    <ligand>
        <name>substrate</name>
    </ligand>
</feature>
<feature type="binding site" evidence="6">
    <location>
        <begin position="289"/>
        <end position="290"/>
    </location>
    <ligand>
        <name>sucrose</name>
        <dbReference type="ChEBI" id="CHEBI:17992"/>
    </ligand>
</feature>
<dbReference type="STRING" id="180332.GCA_000797495_03452"/>
<dbReference type="NCBIfam" id="TIGR03852">
    <property type="entry name" value="sucrose_gtfA"/>
    <property type="match status" value="1"/>
</dbReference>
<dbReference type="EMBL" id="QGQD01000097">
    <property type="protein sequence ID" value="TLC98360.1"/>
    <property type="molecule type" value="Genomic_DNA"/>
</dbReference>
<comment type="similarity">
    <text evidence="1 4">Belongs to the glycosyl hydrolase 13 family. Sucrose phosphorylase subfamily.</text>
</comment>
<sequence>MNNKIMLITYADSFGKNLKELKEMLDMYFSQEIGAIHILPFFPSTGDRGFAPTTYEEVEPAFGNWDDIHALSENYELMFDFMINHLSRQSAQFQDFIEKHDKSEYKDMFIRFKEFWPEGEPSPADVAMLNKRKNHAPCEDITFRDGTHENIWCTFSEEQMDLNMESSITWEFIERSLRFLMDNGGALIRLDAFAFATKKYQTSCFFIEPEMWELMERVQKILDEKHIPMLPEIHDHYKVQMKIADKGYAVYDFALPVLVLHTLYTGSVKRLKHWFEICPRNQYTTLDTHDGIGTVDVEDLLSSEELEHVIKVTEKCGANFKMDFSAKANEKPVVYQINCTYYSALECKDDAYLLARAIQFFAPGIPQVYYMGLLAGENDYELMKKTDFPRNISRHNYTVAEVKQEVQKPVVKELCRLMRIRNEYRAFDDIFCAEETADDKLRIIRESNGCRAVLDADLKTMKFCIICDDSNYNYVSQ</sequence>
<evidence type="ECO:0000256" key="5">
    <source>
        <dbReference type="PIRSR" id="PIRSR003059-1"/>
    </source>
</evidence>
<feature type="domain" description="Glycosyl hydrolase family 13 catalytic" evidence="7">
    <location>
        <begin position="4"/>
        <end position="394"/>
    </location>
</feature>
<feature type="binding site" evidence="6">
    <location>
        <position position="47"/>
    </location>
    <ligand>
        <name>substrate</name>
    </ligand>
</feature>
<proteinExistence type="inferred from homology"/>
<feature type="binding site" evidence="6">
    <location>
        <position position="232"/>
    </location>
    <ligand>
        <name>sucrose</name>
        <dbReference type="ChEBI" id="CHEBI:17992"/>
    </ligand>
</feature>
<evidence type="ECO:0000313" key="8">
    <source>
        <dbReference type="EMBL" id="TLC98360.1"/>
    </source>
</evidence>
<reference evidence="8 9" key="1">
    <citation type="journal article" date="2019" name="Anaerobe">
        <title>Detection of Robinsoniella peoriensis in multiple bone samples of a trauma patient.</title>
        <authorList>
            <person name="Schrottner P."/>
            <person name="Hartwich K."/>
            <person name="Bunk B."/>
            <person name="Schober I."/>
            <person name="Helbig S."/>
            <person name="Rudolph W.W."/>
            <person name="Gunzer F."/>
        </authorList>
    </citation>
    <scope>NUCLEOTIDE SEQUENCE [LARGE SCALE GENOMIC DNA]</scope>
    <source>
        <strain evidence="8 9">DSM 106044</strain>
    </source>
</reference>